<dbReference type="Gene3D" id="3.30.70.270">
    <property type="match status" value="1"/>
</dbReference>
<dbReference type="RefSeq" id="WP_076877003.1">
    <property type="nucleotide sequence ID" value="NZ_MLCN01000006.1"/>
</dbReference>
<dbReference type="InterPro" id="IPR003660">
    <property type="entry name" value="HAMP_dom"/>
</dbReference>
<dbReference type="PANTHER" id="PTHR46663:SF2">
    <property type="entry name" value="GGDEF DOMAIN-CONTAINING PROTEIN"/>
    <property type="match status" value="1"/>
</dbReference>
<evidence type="ECO:0000313" key="7">
    <source>
        <dbReference type="Proteomes" id="UP000192132"/>
    </source>
</evidence>
<keyword evidence="3" id="KW-1133">Transmembrane helix</keyword>
<evidence type="ECO:0000313" key="6">
    <source>
        <dbReference type="EMBL" id="ONG41882.1"/>
    </source>
</evidence>
<gene>
    <name evidence="6" type="ORF">BKE30_02000</name>
</gene>
<dbReference type="Proteomes" id="UP000192132">
    <property type="component" value="Unassembled WGS sequence"/>
</dbReference>
<dbReference type="InterPro" id="IPR052163">
    <property type="entry name" value="DGC-Regulatory_Protein"/>
</dbReference>
<dbReference type="InterPro" id="IPR033417">
    <property type="entry name" value="CHASE8"/>
</dbReference>
<reference evidence="6 7" key="1">
    <citation type="submission" date="2016-10" db="EMBL/GenBank/DDBJ databases">
        <title>Draft Genome sequence of Alkanindiges sp. strain H1.</title>
        <authorList>
            <person name="Subhash Y."/>
            <person name="Lee S."/>
        </authorList>
    </citation>
    <scope>NUCLEOTIDE SEQUENCE [LARGE SCALE GENOMIC DNA]</scope>
    <source>
        <strain evidence="6 7">H1</strain>
    </source>
</reference>
<evidence type="ECO:0000256" key="1">
    <source>
        <dbReference type="ARBA" id="ARBA00001946"/>
    </source>
</evidence>
<comment type="caution">
    <text evidence="6">The sequence shown here is derived from an EMBL/GenBank/DDBJ whole genome shotgun (WGS) entry which is preliminary data.</text>
</comment>
<evidence type="ECO:0008006" key="8">
    <source>
        <dbReference type="Google" id="ProtNLM"/>
    </source>
</evidence>
<evidence type="ECO:0000256" key="3">
    <source>
        <dbReference type="SAM" id="Phobius"/>
    </source>
</evidence>
<sequence>MTAAHSQGQSPAKEQPKNQQKNSKHSQPSLQRLFRNTHLLVLLMTLLVSGTLLSVVSFVSLNSYAQKNLQLIASTVSYRVEAGVVFNDRQAVQDTINQLTYRDEFNEIRVLGNKGETIAQLKPEDHGSLDFIKHTFNQWIFSKTVTEPIMHDGQQIGLVWLKGNSAGIINFLGQVLLGLLGCLIITIICVSYCSLRTHTYIVNSFKKITNVANLVREQRAFNLRLPPAKIRELEDLSQDFNSLLDEIERWHQHIKAENDTLLHKATHDSLTGLANRSYFEAQLDTLFAQAQDSNPMALLFIDNDHFKQINDTYGHAAGDHILIEMGKRLVARLRQNDFVARLGGDEFAVILPEIHDKKNAIAVAESILSGVEEPVILPTGESVNIGLSIGIALSSQCKTPEQLLAKADAAMYRAKLVPNNSWSLLNNAVFNP</sequence>
<dbReference type="PROSITE" id="PS50887">
    <property type="entry name" value="GGDEF"/>
    <property type="match status" value="1"/>
</dbReference>
<dbReference type="PROSITE" id="PS50885">
    <property type="entry name" value="HAMP"/>
    <property type="match status" value="1"/>
</dbReference>
<accession>A0A1S8CZI1</accession>
<keyword evidence="3" id="KW-0812">Transmembrane</keyword>
<evidence type="ECO:0000259" key="5">
    <source>
        <dbReference type="PROSITE" id="PS50887"/>
    </source>
</evidence>
<dbReference type="Pfam" id="PF17152">
    <property type="entry name" value="CHASE8"/>
    <property type="match status" value="1"/>
</dbReference>
<dbReference type="Pfam" id="PF00990">
    <property type="entry name" value="GGDEF"/>
    <property type="match status" value="1"/>
</dbReference>
<dbReference type="EMBL" id="MLCN01000006">
    <property type="protein sequence ID" value="ONG41882.1"/>
    <property type="molecule type" value="Genomic_DNA"/>
</dbReference>
<dbReference type="GO" id="GO:0016020">
    <property type="term" value="C:membrane"/>
    <property type="evidence" value="ECO:0007669"/>
    <property type="project" value="InterPro"/>
</dbReference>
<protein>
    <recommendedName>
        <fullName evidence="8">Diguanylate cyclase</fullName>
    </recommendedName>
</protein>
<feature type="transmembrane region" description="Helical" evidence="3">
    <location>
        <begin position="39"/>
        <end position="61"/>
    </location>
</feature>
<feature type="domain" description="GGDEF" evidence="5">
    <location>
        <begin position="294"/>
        <end position="427"/>
    </location>
</feature>
<keyword evidence="7" id="KW-1185">Reference proteome</keyword>
<dbReference type="InterPro" id="IPR043128">
    <property type="entry name" value="Rev_trsase/Diguanyl_cyclase"/>
</dbReference>
<dbReference type="FunFam" id="3.30.70.270:FF:000001">
    <property type="entry name" value="Diguanylate cyclase domain protein"/>
    <property type="match status" value="1"/>
</dbReference>
<evidence type="ECO:0000256" key="2">
    <source>
        <dbReference type="SAM" id="MobiDB-lite"/>
    </source>
</evidence>
<comment type="cofactor">
    <cofactor evidence="1">
        <name>Mg(2+)</name>
        <dbReference type="ChEBI" id="CHEBI:18420"/>
    </cofactor>
</comment>
<dbReference type="OrthoDB" id="9812260at2"/>
<dbReference type="CDD" id="cd01949">
    <property type="entry name" value="GGDEF"/>
    <property type="match status" value="1"/>
</dbReference>
<dbReference type="NCBIfam" id="TIGR00254">
    <property type="entry name" value="GGDEF"/>
    <property type="match status" value="1"/>
</dbReference>
<name>A0A1S8CZI1_9GAMM</name>
<dbReference type="AlphaFoldDB" id="A0A1S8CZI1"/>
<proteinExistence type="predicted"/>
<feature type="transmembrane region" description="Helical" evidence="3">
    <location>
        <begin position="168"/>
        <end position="195"/>
    </location>
</feature>
<dbReference type="STRING" id="1907941.BKE30_02000"/>
<dbReference type="PANTHER" id="PTHR46663">
    <property type="entry name" value="DIGUANYLATE CYCLASE DGCT-RELATED"/>
    <property type="match status" value="1"/>
</dbReference>
<feature type="domain" description="HAMP" evidence="4">
    <location>
        <begin position="199"/>
        <end position="252"/>
    </location>
</feature>
<keyword evidence="3" id="KW-0472">Membrane</keyword>
<feature type="region of interest" description="Disordered" evidence="2">
    <location>
        <begin position="1"/>
        <end position="29"/>
    </location>
</feature>
<evidence type="ECO:0000259" key="4">
    <source>
        <dbReference type="PROSITE" id="PS50885"/>
    </source>
</evidence>
<dbReference type="SMART" id="SM00267">
    <property type="entry name" value="GGDEF"/>
    <property type="match status" value="1"/>
</dbReference>
<dbReference type="InterPro" id="IPR000160">
    <property type="entry name" value="GGDEF_dom"/>
</dbReference>
<dbReference type="InterPro" id="IPR029787">
    <property type="entry name" value="Nucleotide_cyclase"/>
</dbReference>
<dbReference type="GO" id="GO:0007165">
    <property type="term" value="P:signal transduction"/>
    <property type="evidence" value="ECO:0007669"/>
    <property type="project" value="InterPro"/>
</dbReference>
<organism evidence="6 7">
    <name type="scientific">Alkanindiges hydrocarboniclasticus</name>
    <dbReference type="NCBI Taxonomy" id="1907941"/>
    <lineage>
        <taxon>Bacteria</taxon>
        <taxon>Pseudomonadati</taxon>
        <taxon>Pseudomonadota</taxon>
        <taxon>Gammaproteobacteria</taxon>
        <taxon>Moraxellales</taxon>
        <taxon>Moraxellaceae</taxon>
        <taxon>Alkanindiges</taxon>
    </lineage>
</organism>
<dbReference type="GO" id="GO:0003824">
    <property type="term" value="F:catalytic activity"/>
    <property type="evidence" value="ECO:0007669"/>
    <property type="project" value="UniProtKB-ARBA"/>
</dbReference>
<dbReference type="SUPFAM" id="SSF55073">
    <property type="entry name" value="Nucleotide cyclase"/>
    <property type="match status" value="1"/>
</dbReference>